<proteinExistence type="predicted"/>
<dbReference type="PANTHER" id="PTHR38926">
    <property type="entry name" value="F-BOX DOMAIN CONTAINING PROTEIN, EXPRESSED"/>
    <property type="match status" value="1"/>
</dbReference>
<dbReference type="EMBL" id="JACAZH010000001">
    <property type="protein sequence ID" value="KAF7376922.1"/>
    <property type="molecule type" value="Genomic_DNA"/>
</dbReference>
<comment type="caution">
    <text evidence="1">The sequence shown here is derived from an EMBL/GenBank/DDBJ whole genome shotgun (WGS) entry which is preliminary data.</text>
</comment>
<protein>
    <recommendedName>
        <fullName evidence="3">F-box domain-containing protein</fullName>
    </recommendedName>
</protein>
<keyword evidence="2" id="KW-1185">Reference proteome</keyword>
<name>A0A8H6ZFU1_9AGAR</name>
<dbReference type="OrthoDB" id="2948121at2759"/>
<accession>A0A8H6ZFU1</accession>
<dbReference type="Proteomes" id="UP000623467">
    <property type="component" value="Unassembled WGS sequence"/>
</dbReference>
<dbReference type="SUPFAM" id="SSF52047">
    <property type="entry name" value="RNI-like"/>
    <property type="match status" value="1"/>
</dbReference>
<dbReference type="AlphaFoldDB" id="A0A8H6ZFU1"/>
<organism evidence="1 2">
    <name type="scientific">Mycena sanguinolenta</name>
    <dbReference type="NCBI Taxonomy" id="230812"/>
    <lineage>
        <taxon>Eukaryota</taxon>
        <taxon>Fungi</taxon>
        <taxon>Dikarya</taxon>
        <taxon>Basidiomycota</taxon>
        <taxon>Agaricomycotina</taxon>
        <taxon>Agaricomycetes</taxon>
        <taxon>Agaricomycetidae</taxon>
        <taxon>Agaricales</taxon>
        <taxon>Marasmiineae</taxon>
        <taxon>Mycenaceae</taxon>
        <taxon>Mycena</taxon>
    </lineage>
</organism>
<dbReference type="InterPro" id="IPR032675">
    <property type="entry name" value="LRR_dom_sf"/>
</dbReference>
<dbReference type="Gene3D" id="3.80.10.10">
    <property type="entry name" value="Ribonuclease Inhibitor"/>
    <property type="match status" value="1"/>
</dbReference>
<evidence type="ECO:0000313" key="1">
    <source>
        <dbReference type="EMBL" id="KAF7376922.1"/>
    </source>
</evidence>
<evidence type="ECO:0008006" key="3">
    <source>
        <dbReference type="Google" id="ProtNLM"/>
    </source>
</evidence>
<dbReference type="PANTHER" id="PTHR38926:SF5">
    <property type="entry name" value="F-BOX AND LEUCINE-RICH REPEAT PROTEIN 6"/>
    <property type="match status" value="1"/>
</dbReference>
<reference evidence="1" key="1">
    <citation type="submission" date="2020-05" db="EMBL/GenBank/DDBJ databases">
        <title>Mycena genomes resolve the evolution of fungal bioluminescence.</title>
        <authorList>
            <person name="Tsai I.J."/>
        </authorList>
    </citation>
    <scope>NUCLEOTIDE SEQUENCE</scope>
    <source>
        <strain evidence="1">160909Yilan</strain>
    </source>
</reference>
<evidence type="ECO:0000313" key="2">
    <source>
        <dbReference type="Proteomes" id="UP000623467"/>
    </source>
</evidence>
<sequence length="511" mass="58061">MDSPFRQHLHTNYAPSEDEIPSIRAYLVPHRDELANLETLIRELCAQRDTLKEHVDAHEALISPARRLPQDIIQEIFLACIPTHRNAVMSTHEAPLLLGHICSGWRSIALSTPMLWNSLHINLTFVLSSDERVSAVEEWLRRASTCLLSLSVWQAEWRDTHASDSPLLTHLMRLLVVSASQWRDIELHHVPYSYLDMLAGVAAPLLEGVRIKSDYIIYPLATMLESPALRRVALLHPDLGDFTQRLGLPWEFLTDLSLVNEDVEVRVAPSSLTFSLIRQCPRLLSLRFQMGRTGDGPPLTGEPVHLPALEWLSIQTPFLADTPALHIILRHLRMPELRKLELPTTLLQDSDAVFLSPLRTSPKVENLQVHLASFTLVSLMATFKLFPGLRELQIYDLRPEWEWPEPETLQYLTAESLLPLLRDLCPGLQDIDIVDTEIPEACVVAFAEKQAPASLRSLHVQFDRFRDASLAVHEQDLQPFVERGLKISLQYLHGGREPTAWEGLLIEQMGR</sequence>
<gene>
    <name evidence="1" type="ORF">MSAN_00110000</name>
</gene>